<evidence type="ECO:0000259" key="1">
    <source>
        <dbReference type="Pfam" id="PF02627"/>
    </source>
</evidence>
<evidence type="ECO:0000313" key="3">
    <source>
        <dbReference type="Proteomes" id="UP001317963"/>
    </source>
</evidence>
<dbReference type="InterPro" id="IPR004675">
    <property type="entry name" value="AhpD_core"/>
</dbReference>
<dbReference type="Gene3D" id="1.20.1290.10">
    <property type="entry name" value="AhpD-like"/>
    <property type="match status" value="1"/>
</dbReference>
<proteinExistence type="predicted"/>
<dbReference type="NCBIfam" id="TIGR00778">
    <property type="entry name" value="ahpD_dom"/>
    <property type="match status" value="1"/>
</dbReference>
<dbReference type="PANTHER" id="PTHR33930">
    <property type="entry name" value="ALKYL HYDROPEROXIDE REDUCTASE AHPD"/>
    <property type="match status" value="1"/>
</dbReference>
<accession>A0ABY6Q2P7</accession>
<protein>
    <submittedName>
        <fullName evidence="2">Carboxymuconolactone decarboxylase family protein</fullName>
    </submittedName>
</protein>
<name>A0ABY6Q2P7_9GAMM</name>
<dbReference type="SUPFAM" id="SSF69118">
    <property type="entry name" value="AhpD-like"/>
    <property type="match status" value="1"/>
</dbReference>
<dbReference type="EMBL" id="CP036501">
    <property type="protein sequence ID" value="UZP73437.1"/>
    <property type="molecule type" value="Genomic_DNA"/>
</dbReference>
<dbReference type="InterPro" id="IPR003779">
    <property type="entry name" value="CMD-like"/>
</dbReference>
<organism evidence="2 3">
    <name type="scientific">Candidatus Paraluminiphilus aquimaris</name>
    <dbReference type="NCBI Taxonomy" id="2518994"/>
    <lineage>
        <taxon>Bacteria</taxon>
        <taxon>Pseudomonadati</taxon>
        <taxon>Pseudomonadota</taxon>
        <taxon>Gammaproteobacteria</taxon>
        <taxon>Cellvibrionales</taxon>
        <taxon>Halieaceae</taxon>
        <taxon>Candidatus Paraluminiphilus</taxon>
    </lineage>
</organism>
<dbReference type="Proteomes" id="UP001317963">
    <property type="component" value="Chromosome"/>
</dbReference>
<gene>
    <name evidence="2" type="ORF">E0F26_01230</name>
</gene>
<dbReference type="InterPro" id="IPR029032">
    <property type="entry name" value="AhpD-like"/>
</dbReference>
<keyword evidence="3" id="KW-1185">Reference proteome</keyword>
<dbReference type="PANTHER" id="PTHR33930:SF2">
    <property type="entry name" value="BLR3452 PROTEIN"/>
    <property type="match status" value="1"/>
</dbReference>
<dbReference type="Pfam" id="PF02627">
    <property type="entry name" value="CMD"/>
    <property type="match status" value="1"/>
</dbReference>
<feature type="domain" description="Carboxymuconolactone decarboxylase-like" evidence="1">
    <location>
        <begin position="43"/>
        <end position="115"/>
    </location>
</feature>
<sequence>MKYLITLIFTVMAINVHADEKMRDVKTANPFVALHPAAQQDATADYYEAVEKNVFNGAIPLKYAQLAALSASVAIRCEYCIPAHTAFAKAAGATDEEIKTAVAIAADVSLNSAMLYGNQFDMDTFLNMFK</sequence>
<evidence type="ECO:0000313" key="2">
    <source>
        <dbReference type="EMBL" id="UZP73437.1"/>
    </source>
</evidence>
<reference evidence="2 3" key="1">
    <citation type="submission" date="2019-02" db="EMBL/GenBank/DDBJ databases">
        <title>Halieaceae_genomes.</title>
        <authorList>
            <person name="Li S.-H."/>
        </authorList>
    </citation>
    <scope>NUCLEOTIDE SEQUENCE [LARGE SCALE GENOMIC DNA]</scope>
    <source>
        <strain evidence="2 3">JH123</strain>
    </source>
</reference>
<dbReference type="RefSeq" id="WP_279242223.1">
    <property type="nucleotide sequence ID" value="NZ_CP036501.1"/>
</dbReference>